<dbReference type="AlphaFoldDB" id="W4HLG9"/>
<protein>
    <submittedName>
        <fullName evidence="3">Peptidase c14 caspase catalytic subunit p20</fullName>
    </submittedName>
</protein>
<organism evidence="3 4">
    <name type="scientific">Roseivivax marinus</name>
    <dbReference type="NCBI Taxonomy" id="1379903"/>
    <lineage>
        <taxon>Bacteria</taxon>
        <taxon>Pseudomonadati</taxon>
        <taxon>Pseudomonadota</taxon>
        <taxon>Alphaproteobacteria</taxon>
        <taxon>Rhodobacterales</taxon>
        <taxon>Roseobacteraceae</taxon>
        <taxon>Roseivivax</taxon>
    </lineage>
</organism>
<dbReference type="STRING" id="1379903.ATO8_10343"/>
<keyword evidence="4" id="KW-1185">Reference proteome</keyword>
<gene>
    <name evidence="3" type="ORF">ATO8_10343</name>
</gene>
<accession>W4HLG9</accession>
<feature type="region of interest" description="Disordered" evidence="1">
    <location>
        <begin position="404"/>
        <end position="469"/>
    </location>
</feature>
<name>W4HLG9_9RHOB</name>
<dbReference type="Proteomes" id="UP000019063">
    <property type="component" value="Unassembled WGS sequence"/>
</dbReference>
<dbReference type="EMBL" id="AQQW01000005">
    <property type="protein sequence ID" value="ETW12936.1"/>
    <property type="molecule type" value="Genomic_DNA"/>
</dbReference>
<feature type="compositionally biased region" description="Low complexity" evidence="1">
    <location>
        <begin position="415"/>
        <end position="444"/>
    </location>
</feature>
<dbReference type="eggNOG" id="ENOG5031ZV2">
    <property type="taxonomic scope" value="Bacteria"/>
</dbReference>
<evidence type="ECO:0000256" key="1">
    <source>
        <dbReference type="SAM" id="MobiDB-lite"/>
    </source>
</evidence>
<keyword evidence="2" id="KW-0732">Signal</keyword>
<proteinExistence type="predicted"/>
<reference evidence="3 4" key="1">
    <citation type="journal article" date="2014" name="Antonie Van Leeuwenhoek">
        <title>Roseivivax atlanticus sp. nov., isolated from surface seawater of the Atlantic Ocean.</title>
        <authorList>
            <person name="Li G."/>
            <person name="Lai Q."/>
            <person name="Liu X."/>
            <person name="Sun F."/>
            <person name="Shao Z."/>
        </authorList>
    </citation>
    <scope>NUCLEOTIDE SEQUENCE [LARGE SCALE GENOMIC DNA]</scope>
    <source>
        <strain evidence="3 4">22II-s10s</strain>
    </source>
</reference>
<evidence type="ECO:0000313" key="4">
    <source>
        <dbReference type="Proteomes" id="UP000019063"/>
    </source>
</evidence>
<sequence length="469" mass="47838">MIRAAFLALTWLALPGAAGAAEWAALVIGTGERGSDAAADDVATARMALSQSDPRALVTLEVPTRAELSGALGDIPVAEGVILYLAGPTRTVEDMLVLRLADGEVPLGAVLDRMAERGAPEVVLLHENCPAPGMRAPWAEPKVPEGMTLTAIASAAPGAVCADGDARLTSALARAGAAGSAEWADGLWTAATGAPSLSLFGVSPFPVVAGAGEVSIVTDDAVTVMPVGPSDAAVALPDASVIAENAVARVGDGAALPGALLAALPQGAGLPEPSIIVGRIETPEAFETLDLAVPEVIASDVRFDDLDGRRALRDSDPVLFDSLVDSGAFDPPEDGLVVALQTELARMGCYTAGIDGQWGAGSRTSVTRYFEQLDGVEAPGLAPTPELFRAVLRNDDVTCPELVAAPAPARPSVTPAPARQTTPAPARAAPAPQRQAAPVRRTTPAPTPQPTPQPQRRINPNALGTGVFR</sequence>
<dbReference type="RefSeq" id="WP_043844361.1">
    <property type="nucleotide sequence ID" value="NZ_AQQW01000005.1"/>
</dbReference>
<evidence type="ECO:0000256" key="2">
    <source>
        <dbReference type="SAM" id="SignalP"/>
    </source>
</evidence>
<feature type="chain" id="PRO_5004842237" evidence="2">
    <location>
        <begin position="21"/>
        <end position="469"/>
    </location>
</feature>
<feature type="signal peptide" evidence="2">
    <location>
        <begin position="1"/>
        <end position="20"/>
    </location>
</feature>
<comment type="caution">
    <text evidence="3">The sequence shown here is derived from an EMBL/GenBank/DDBJ whole genome shotgun (WGS) entry which is preliminary data.</text>
</comment>
<evidence type="ECO:0000313" key="3">
    <source>
        <dbReference type="EMBL" id="ETW12936.1"/>
    </source>
</evidence>